<accession>A0A1H0H2D3</accession>
<gene>
    <name evidence="2" type="ORF">SAMN04488053_107150</name>
</gene>
<reference evidence="3" key="1">
    <citation type="submission" date="2016-10" db="EMBL/GenBank/DDBJ databases">
        <authorList>
            <person name="Varghese N."/>
            <person name="Submissions S."/>
        </authorList>
    </citation>
    <scope>NUCLEOTIDE SEQUENCE [LARGE SCALE GENOMIC DNA]</scope>
    <source>
        <strain evidence="3">CGMCC 1.10369</strain>
    </source>
</reference>
<dbReference type="Pfam" id="PF08378">
    <property type="entry name" value="NERD"/>
    <property type="match status" value="1"/>
</dbReference>
<evidence type="ECO:0000313" key="3">
    <source>
        <dbReference type="Proteomes" id="UP000198778"/>
    </source>
</evidence>
<keyword evidence="3" id="KW-1185">Reference proteome</keyword>
<evidence type="ECO:0000259" key="1">
    <source>
        <dbReference type="Pfam" id="PF08378"/>
    </source>
</evidence>
<organism evidence="2 3">
    <name type="scientific">Alkalicoccus daliensis</name>
    <dbReference type="NCBI Taxonomy" id="745820"/>
    <lineage>
        <taxon>Bacteria</taxon>
        <taxon>Bacillati</taxon>
        <taxon>Bacillota</taxon>
        <taxon>Bacilli</taxon>
        <taxon>Bacillales</taxon>
        <taxon>Bacillaceae</taxon>
        <taxon>Alkalicoccus</taxon>
    </lineage>
</organism>
<dbReference type="AlphaFoldDB" id="A0A1H0H2D3"/>
<proteinExistence type="predicted"/>
<dbReference type="OrthoDB" id="2433183at2"/>
<dbReference type="RefSeq" id="WP_090843197.1">
    <property type="nucleotide sequence ID" value="NZ_FNIL01000007.1"/>
</dbReference>
<feature type="domain" description="NERD" evidence="1">
    <location>
        <begin position="134"/>
        <end position="238"/>
    </location>
</feature>
<protein>
    <submittedName>
        <fullName evidence="2">Nuclease-related domain-containing protein</fullName>
    </submittedName>
</protein>
<dbReference type="STRING" id="745820.SAMN04488053_107150"/>
<sequence length="312" mass="37120">MAQLLKLADYVSRYEIDIYRYPSRYVRLKKERWLRLKQDWEATRSSHGNFPLFQHYEEETSLSLWKRTRSMFSRKDKNETKEEVDLPTDWQLRHRSLEEIKTNFLQELLEFQLNWASSTVSEISHLNREYYNDKLLQYLLQELPDTFFIFYHPVLFARKAPVDCDIIILSPNDLWIITPLHGNKETIFSALEGRYWQRRDEDQQESFLHPNISLKRTKTVIQSILEKEGLSIPVRTAILSKDSYIDVGQGTQLAKLIDRRNLFEFRDSFLKMQAPIKHTQLKIADAILQSSLTISESRLNADIEEDSLENEK</sequence>
<name>A0A1H0H2D3_9BACI</name>
<evidence type="ECO:0000313" key="2">
    <source>
        <dbReference type="EMBL" id="SDO13298.1"/>
    </source>
</evidence>
<dbReference type="Proteomes" id="UP000198778">
    <property type="component" value="Unassembled WGS sequence"/>
</dbReference>
<dbReference type="InterPro" id="IPR011528">
    <property type="entry name" value="NERD"/>
</dbReference>
<dbReference type="EMBL" id="FNIL01000007">
    <property type="protein sequence ID" value="SDO13298.1"/>
    <property type="molecule type" value="Genomic_DNA"/>
</dbReference>